<protein>
    <submittedName>
        <fullName evidence="1">Uncharacterized protein</fullName>
    </submittedName>
</protein>
<gene>
    <name evidence="1" type="ORF">BC938DRAFT_474527</name>
</gene>
<dbReference type="AlphaFoldDB" id="A0A433Q205"/>
<comment type="caution">
    <text evidence="1">The sequence shown here is derived from an EMBL/GenBank/DDBJ whole genome shotgun (WGS) entry which is preliminary data.</text>
</comment>
<reference evidence="1 2" key="1">
    <citation type="journal article" date="2018" name="New Phytol.">
        <title>Phylogenomics of Endogonaceae and evolution of mycorrhizas within Mucoromycota.</title>
        <authorList>
            <person name="Chang Y."/>
            <person name="Desiro A."/>
            <person name="Na H."/>
            <person name="Sandor L."/>
            <person name="Lipzen A."/>
            <person name="Clum A."/>
            <person name="Barry K."/>
            <person name="Grigoriev I.V."/>
            <person name="Martin F.M."/>
            <person name="Stajich J.E."/>
            <person name="Smith M.E."/>
            <person name="Bonito G."/>
            <person name="Spatafora J.W."/>
        </authorList>
    </citation>
    <scope>NUCLEOTIDE SEQUENCE [LARGE SCALE GENOMIC DNA]</scope>
    <source>
        <strain evidence="1 2">AD002</strain>
    </source>
</reference>
<name>A0A433Q205_9FUNG</name>
<dbReference type="EMBL" id="RBNJ01018344">
    <property type="protein sequence ID" value="RUS23845.1"/>
    <property type="molecule type" value="Genomic_DNA"/>
</dbReference>
<organism evidence="1 2">
    <name type="scientific">Jimgerdemannia flammicorona</name>
    <dbReference type="NCBI Taxonomy" id="994334"/>
    <lineage>
        <taxon>Eukaryota</taxon>
        <taxon>Fungi</taxon>
        <taxon>Fungi incertae sedis</taxon>
        <taxon>Mucoromycota</taxon>
        <taxon>Mucoromycotina</taxon>
        <taxon>Endogonomycetes</taxon>
        <taxon>Endogonales</taxon>
        <taxon>Endogonaceae</taxon>
        <taxon>Jimgerdemannia</taxon>
    </lineage>
</organism>
<keyword evidence="2" id="KW-1185">Reference proteome</keyword>
<evidence type="ECO:0000313" key="1">
    <source>
        <dbReference type="EMBL" id="RUS23845.1"/>
    </source>
</evidence>
<dbReference type="Proteomes" id="UP000274822">
    <property type="component" value="Unassembled WGS sequence"/>
</dbReference>
<proteinExistence type="predicted"/>
<evidence type="ECO:0000313" key="2">
    <source>
        <dbReference type="Proteomes" id="UP000274822"/>
    </source>
</evidence>
<sequence>MSNTSYSMKQTNKQNAAVLVTTRMGFDDPESLPLPVSSRRALWNAAESFSLSFLDFFFFLWVKRCANGTSEFVAKCENWWRAGPRRTS</sequence>
<accession>A0A433Q205</accession>